<feature type="region of interest" description="Disordered" evidence="1">
    <location>
        <begin position="1"/>
        <end position="27"/>
    </location>
</feature>
<name>A0ABQ3CB74_9ACTN</name>
<keyword evidence="3" id="KW-1185">Reference proteome</keyword>
<organism evidence="2 3">
    <name type="scientific">Streptomyces rubiginosohelvolus</name>
    <dbReference type="NCBI Taxonomy" id="67362"/>
    <lineage>
        <taxon>Bacteria</taxon>
        <taxon>Bacillati</taxon>
        <taxon>Actinomycetota</taxon>
        <taxon>Actinomycetes</taxon>
        <taxon>Kitasatosporales</taxon>
        <taxon>Streptomycetaceae</taxon>
        <taxon>Streptomyces</taxon>
    </lineage>
</organism>
<feature type="compositionally biased region" description="Polar residues" evidence="1">
    <location>
        <begin position="240"/>
        <end position="259"/>
    </location>
</feature>
<feature type="region of interest" description="Disordered" evidence="1">
    <location>
        <begin position="240"/>
        <end position="263"/>
    </location>
</feature>
<feature type="region of interest" description="Disordered" evidence="1">
    <location>
        <begin position="193"/>
        <end position="223"/>
    </location>
</feature>
<proteinExistence type="predicted"/>
<evidence type="ECO:0000313" key="3">
    <source>
        <dbReference type="Proteomes" id="UP000624183"/>
    </source>
</evidence>
<comment type="caution">
    <text evidence="2">The sequence shown here is derived from an EMBL/GenBank/DDBJ whole genome shotgun (WGS) entry which is preliminary data.</text>
</comment>
<accession>A0ABQ3CB74</accession>
<dbReference type="Proteomes" id="UP000624183">
    <property type="component" value="Unassembled WGS sequence"/>
</dbReference>
<evidence type="ECO:0000313" key="2">
    <source>
        <dbReference type="EMBL" id="GGZ82486.1"/>
    </source>
</evidence>
<dbReference type="EMBL" id="BMUW01000027">
    <property type="protein sequence ID" value="GGZ82486.1"/>
    <property type="molecule type" value="Genomic_DNA"/>
</dbReference>
<reference evidence="3" key="1">
    <citation type="journal article" date="2019" name="Int. J. Syst. Evol. Microbiol.">
        <title>The Global Catalogue of Microorganisms (GCM) 10K type strain sequencing project: providing services to taxonomists for standard genome sequencing and annotation.</title>
        <authorList>
            <consortium name="The Broad Institute Genomics Platform"/>
            <consortium name="The Broad Institute Genome Sequencing Center for Infectious Disease"/>
            <person name="Wu L."/>
            <person name="Ma J."/>
        </authorList>
    </citation>
    <scope>NUCLEOTIDE SEQUENCE [LARGE SCALE GENOMIC DNA]</scope>
    <source>
        <strain evidence="3">JCM 4602</strain>
    </source>
</reference>
<evidence type="ECO:0000256" key="1">
    <source>
        <dbReference type="SAM" id="MobiDB-lite"/>
    </source>
</evidence>
<protein>
    <submittedName>
        <fullName evidence="2">Uncharacterized protein</fullName>
    </submittedName>
</protein>
<sequence length="463" mass="50478">MQHPVPACQLERANDGDSRQKSTPKLGTQCLPVAPWAPVSATAMEIDTTASRHTGPRNWLRSVEWLIAAGLHPKANHTTLAVAQDLAKRMDYSTGHVRYGLEDMAVRLDLDRSNVARHVKYLRQLGSLAWAARGTRSNIRRALGLPGYAATATVYAATIPAAYDHAMGHRIIGEGYEARAIAVRQETAVAGGANGAESAVDNSSSSPVDNPAKRSLATPSLTPATYGDQVQMVGGVTTTATRQQPTFSSPSPTAKTNSGSKKRATILGSPVTATGMRLGDRLARAIRRAVPWTRRATHDQLRWICADMGEQQWTEDQAVRFAIETGHQHAAGFAWNPQHPHRVFAAALRAADADQLEDIPFDPTHSVAYEDSTVARDRASLEALFALIPAQSAGDAPELEEIPADRYTDDDRLRARLDWNAWPEVARHYAEDPDDALDLYGTKLCCYAARRDAANRNRQEAWA</sequence>
<gene>
    <name evidence="2" type="ORF">GCM10010328_66220</name>
</gene>